<protein>
    <submittedName>
        <fullName evidence="3">Rod shape-determining protein RodA</fullName>
    </submittedName>
</protein>
<evidence type="ECO:0000313" key="4">
    <source>
        <dbReference type="Proteomes" id="UP000254771"/>
    </source>
</evidence>
<comment type="caution">
    <text evidence="3">The sequence shown here is derived from an EMBL/GenBank/DDBJ whole genome shotgun (WGS) entry which is preliminary data.</text>
</comment>
<dbReference type="EMBL" id="QFXE01000017">
    <property type="protein sequence ID" value="RDH84176.1"/>
    <property type="molecule type" value="Genomic_DNA"/>
</dbReference>
<dbReference type="Pfam" id="PF14347">
    <property type="entry name" value="DUF4399"/>
    <property type="match status" value="1"/>
</dbReference>
<keyword evidence="4" id="KW-1185">Reference proteome</keyword>
<evidence type="ECO:0000259" key="2">
    <source>
        <dbReference type="Pfam" id="PF14347"/>
    </source>
</evidence>
<dbReference type="InterPro" id="IPR025512">
    <property type="entry name" value="DUF4399"/>
</dbReference>
<dbReference type="Proteomes" id="UP000254771">
    <property type="component" value="Unassembled WGS sequence"/>
</dbReference>
<reference evidence="3 4" key="1">
    <citation type="journal article" date="2018" name="ISME J.">
        <title>Endosymbiont genomes yield clues of tubeworm success.</title>
        <authorList>
            <person name="Li Y."/>
            <person name="Liles M.R."/>
            <person name="Halanych K.M."/>
        </authorList>
    </citation>
    <scope>NUCLEOTIDE SEQUENCE [LARGE SCALE GENOMIC DNA]</scope>
    <source>
        <strain evidence="3">A1462</strain>
    </source>
</reference>
<keyword evidence="1" id="KW-0732">Signal</keyword>
<sequence>MIKKMLVSAITPVLAMALLLATPITGAHSPPESAKVYFIGLADGDVVKSPFNVKFGIKGFGITPAGTEGKRRHTTGHHHLLVDVEQLPDMDEVIPRDPHHIHFDRGETEVMLKLLSGRHTLQLLLGDEQHEPQDPPLISEKITITVNYS</sequence>
<organism evidence="3 4">
    <name type="scientific">endosymbiont of Escarpia spicata</name>
    <dbReference type="NCBI Taxonomy" id="2200908"/>
    <lineage>
        <taxon>Bacteria</taxon>
        <taxon>Pseudomonadati</taxon>
        <taxon>Pseudomonadota</taxon>
        <taxon>Gammaproteobacteria</taxon>
        <taxon>sulfur-oxidizing symbionts</taxon>
    </lineage>
</organism>
<feature type="domain" description="DUF4399" evidence="2">
    <location>
        <begin position="53"/>
        <end position="146"/>
    </location>
</feature>
<accession>A0A370DJ36</accession>
<name>A0A370DJ36_9GAMM</name>
<gene>
    <name evidence="3" type="ORF">DIZ78_13135</name>
</gene>
<feature type="chain" id="PRO_5016737934" evidence="1">
    <location>
        <begin position="28"/>
        <end position="149"/>
    </location>
</feature>
<feature type="signal peptide" evidence="1">
    <location>
        <begin position="1"/>
        <end position="27"/>
    </location>
</feature>
<evidence type="ECO:0000313" key="3">
    <source>
        <dbReference type="EMBL" id="RDH84176.1"/>
    </source>
</evidence>
<proteinExistence type="predicted"/>
<dbReference type="AlphaFoldDB" id="A0A370DJ36"/>
<evidence type="ECO:0000256" key="1">
    <source>
        <dbReference type="SAM" id="SignalP"/>
    </source>
</evidence>